<name>A0A1G7WI46_9RHOO</name>
<keyword evidence="10" id="KW-0472">Membrane</keyword>
<dbReference type="AlphaFoldDB" id="A0A1G7WI46"/>
<dbReference type="InterPro" id="IPR052891">
    <property type="entry name" value="DNA-3mA_glycosylase"/>
</dbReference>
<dbReference type="Proteomes" id="UP000198607">
    <property type="component" value="Unassembled WGS sequence"/>
</dbReference>
<feature type="binding site" evidence="9">
    <location>
        <position position="53"/>
    </location>
    <ligand>
        <name>Zn(2+)</name>
        <dbReference type="ChEBI" id="CHEBI:29105"/>
    </ligand>
</feature>
<keyword evidence="3" id="KW-0378">Hydrolase</keyword>
<dbReference type="Gene3D" id="1.10.340.30">
    <property type="entry name" value="Hypothetical protein, domain 2"/>
    <property type="match status" value="1"/>
</dbReference>
<dbReference type="InterPro" id="IPR005019">
    <property type="entry name" value="Adenine_glyco"/>
</dbReference>
<sequence>MESRRPKCRCCRVMVFLALPIVLDSALHFGHLKERAMERCPWCEGFDLYRRYHDEEWGVPVHDDRELFELLVLEGAQAGLSWATVLKKRVHYREVFDGFEPSRIAAYDEAKIASLLADPGIIRNRAKVAATIGNARAYLELTAGGTRLRDFLWRFVDDAPIQNDWHAPGEVPAATPRSDAMSKALVRAGFKFVGTTICYAFMQATGMVNDHLITCFRHQAVRALAR</sequence>
<keyword evidence="2" id="KW-0227">DNA damage</keyword>
<feature type="binding site" evidence="9">
    <location>
        <position position="215"/>
    </location>
    <ligand>
        <name>Zn(2+)</name>
        <dbReference type="ChEBI" id="CHEBI:29105"/>
    </ligand>
</feature>
<keyword evidence="1 9" id="KW-0479">Metal-binding</keyword>
<keyword evidence="10" id="KW-1133">Transmembrane helix</keyword>
<dbReference type="NCBIfam" id="TIGR00624">
    <property type="entry name" value="tag"/>
    <property type="match status" value="1"/>
</dbReference>
<dbReference type="FunFam" id="1.10.340.30:FF:000009">
    <property type="entry name" value="DNA-3-methyladenine glycosylase I"/>
    <property type="match status" value="1"/>
</dbReference>
<evidence type="ECO:0000256" key="1">
    <source>
        <dbReference type="ARBA" id="ARBA00022723"/>
    </source>
</evidence>
<dbReference type="Pfam" id="PF03352">
    <property type="entry name" value="Adenine_glyco"/>
    <property type="match status" value="1"/>
</dbReference>
<dbReference type="GO" id="GO:0006412">
    <property type="term" value="P:translation"/>
    <property type="evidence" value="ECO:0007669"/>
    <property type="project" value="InterPro"/>
</dbReference>
<feature type="binding site" evidence="9">
    <location>
        <position position="211"/>
    </location>
    <ligand>
        <name>Zn(2+)</name>
        <dbReference type="ChEBI" id="CHEBI:29105"/>
    </ligand>
</feature>
<dbReference type="EMBL" id="FNCY01000001">
    <property type="protein sequence ID" value="SDG71612.1"/>
    <property type="molecule type" value="Genomic_DNA"/>
</dbReference>
<dbReference type="GO" id="GO:0008725">
    <property type="term" value="F:DNA-3-methyladenine glycosylase activity"/>
    <property type="evidence" value="ECO:0007669"/>
    <property type="project" value="UniProtKB-EC"/>
</dbReference>
<dbReference type="GO" id="GO:0005840">
    <property type="term" value="C:ribosome"/>
    <property type="evidence" value="ECO:0007669"/>
    <property type="project" value="InterPro"/>
</dbReference>
<dbReference type="SUPFAM" id="SSF48150">
    <property type="entry name" value="DNA-glycosylase"/>
    <property type="match status" value="1"/>
</dbReference>
<dbReference type="GO" id="GO:0003735">
    <property type="term" value="F:structural constituent of ribosome"/>
    <property type="evidence" value="ECO:0007669"/>
    <property type="project" value="InterPro"/>
</dbReference>
<dbReference type="PROSITE" id="PS00962">
    <property type="entry name" value="RIBOSOMAL_S2_1"/>
    <property type="match status" value="1"/>
</dbReference>
<evidence type="ECO:0000256" key="9">
    <source>
        <dbReference type="PIRSR" id="PIRSR604597-1"/>
    </source>
</evidence>
<evidence type="ECO:0000313" key="12">
    <source>
        <dbReference type="Proteomes" id="UP000198607"/>
    </source>
</evidence>
<keyword evidence="4 9" id="KW-0862">Zinc</keyword>
<comment type="catalytic activity">
    <reaction evidence="6">
        <text>Hydrolysis of alkylated DNA, releasing 3-methyladenine.</text>
        <dbReference type="EC" id="3.2.2.20"/>
    </reaction>
</comment>
<keyword evidence="5" id="KW-0234">DNA repair</keyword>
<evidence type="ECO:0000256" key="5">
    <source>
        <dbReference type="ARBA" id="ARBA00023204"/>
    </source>
</evidence>
<dbReference type="GO" id="GO:0006284">
    <property type="term" value="P:base-excision repair"/>
    <property type="evidence" value="ECO:0007669"/>
    <property type="project" value="InterPro"/>
</dbReference>
<dbReference type="STRING" id="83767.SAMN05660652_00527"/>
<evidence type="ECO:0000256" key="10">
    <source>
        <dbReference type="SAM" id="Phobius"/>
    </source>
</evidence>
<dbReference type="EC" id="3.2.2.20" evidence="8"/>
<organism evidence="11 12">
    <name type="scientific">Propionivibrio dicarboxylicus</name>
    <dbReference type="NCBI Taxonomy" id="83767"/>
    <lineage>
        <taxon>Bacteria</taxon>
        <taxon>Pseudomonadati</taxon>
        <taxon>Pseudomonadota</taxon>
        <taxon>Betaproteobacteria</taxon>
        <taxon>Rhodocyclales</taxon>
        <taxon>Rhodocyclaceae</taxon>
        <taxon>Propionivibrio</taxon>
    </lineage>
</organism>
<dbReference type="PANTHER" id="PTHR30037">
    <property type="entry name" value="DNA-3-METHYLADENINE GLYCOSYLASE 1"/>
    <property type="match status" value="1"/>
</dbReference>
<comment type="function">
    <text evidence="7">Hydrolysis of the deoxyribose N-glycosidic bond to excise 3-methyladenine from the damaged DNA polymer formed by alkylation lesions.</text>
</comment>
<dbReference type="InterPro" id="IPR004597">
    <property type="entry name" value="Tag"/>
</dbReference>
<reference evidence="11 12" key="1">
    <citation type="submission" date="2016-10" db="EMBL/GenBank/DDBJ databases">
        <authorList>
            <person name="de Groot N.N."/>
        </authorList>
    </citation>
    <scope>NUCLEOTIDE SEQUENCE [LARGE SCALE GENOMIC DNA]</scope>
    <source>
        <strain evidence="11 12">DSM 5885</strain>
    </source>
</reference>
<dbReference type="InterPro" id="IPR018130">
    <property type="entry name" value="Ribosomal_uS2_CS"/>
</dbReference>
<evidence type="ECO:0000256" key="8">
    <source>
        <dbReference type="ARBA" id="ARBA00066766"/>
    </source>
</evidence>
<evidence type="ECO:0000256" key="2">
    <source>
        <dbReference type="ARBA" id="ARBA00022763"/>
    </source>
</evidence>
<evidence type="ECO:0000256" key="7">
    <source>
        <dbReference type="ARBA" id="ARBA00057608"/>
    </source>
</evidence>
<protein>
    <recommendedName>
        <fullName evidence="8">DNA-3-methyladenine glycosylase I</fullName>
        <ecNumber evidence="8">3.2.2.20</ecNumber>
    </recommendedName>
</protein>
<gene>
    <name evidence="11" type="ORF">SAMN05660652_00527</name>
</gene>
<keyword evidence="10" id="KW-0812">Transmembrane</keyword>
<proteinExistence type="predicted"/>
<accession>A0A1G7WI46</accession>
<evidence type="ECO:0000256" key="4">
    <source>
        <dbReference type="ARBA" id="ARBA00022833"/>
    </source>
</evidence>
<evidence type="ECO:0000256" key="3">
    <source>
        <dbReference type="ARBA" id="ARBA00022801"/>
    </source>
</evidence>
<dbReference type="PANTHER" id="PTHR30037:SF4">
    <property type="entry name" value="DNA-3-METHYLADENINE GLYCOSYLASE I"/>
    <property type="match status" value="1"/>
</dbReference>
<feature type="binding site" evidence="9">
    <location>
        <position position="40"/>
    </location>
    <ligand>
        <name>Zn(2+)</name>
        <dbReference type="ChEBI" id="CHEBI:29105"/>
    </ligand>
</feature>
<evidence type="ECO:0000256" key="6">
    <source>
        <dbReference type="ARBA" id="ARBA00052558"/>
    </source>
</evidence>
<evidence type="ECO:0000313" key="11">
    <source>
        <dbReference type="EMBL" id="SDG71612.1"/>
    </source>
</evidence>
<feature type="transmembrane region" description="Helical" evidence="10">
    <location>
        <begin position="12"/>
        <end position="30"/>
    </location>
</feature>
<dbReference type="InterPro" id="IPR011257">
    <property type="entry name" value="DNA_glycosylase"/>
</dbReference>
<keyword evidence="12" id="KW-1185">Reference proteome</keyword>
<dbReference type="GO" id="GO:0046872">
    <property type="term" value="F:metal ion binding"/>
    <property type="evidence" value="ECO:0007669"/>
    <property type="project" value="UniProtKB-KW"/>
</dbReference>